<dbReference type="Proteomes" id="UP001054945">
    <property type="component" value="Unassembled WGS sequence"/>
</dbReference>
<evidence type="ECO:0000256" key="1">
    <source>
        <dbReference type="SAM" id="MobiDB-lite"/>
    </source>
</evidence>
<protein>
    <submittedName>
        <fullName evidence="2">Uncharacterized protein</fullName>
    </submittedName>
</protein>
<reference evidence="2 3" key="1">
    <citation type="submission" date="2021-06" db="EMBL/GenBank/DDBJ databases">
        <title>Caerostris extrusa draft genome.</title>
        <authorList>
            <person name="Kono N."/>
            <person name="Arakawa K."/>
        </authorList>
    </citation>
    <scope>NUCLEOTIDE SEQUENCE [LARGE SCALE GENOMIC DNA]</scope>
</reference>
<keyword evidence="3" id="KW-1185">Reference proteome</keyword>
<evidence type="ECO:0000313" key="2">
    <source>
        <dbReference type="EMBL" id="GIY92559.1"/>
    </source>
</evidence>
<proteinExistence type="predicted"/>
<feature type="compositionally biased region" description="Acidic residues" evidence="1">
    <location>
        <begin position="122"/>
        <end position="132"/>
    </location>
</feature>
<gene>
    <name evidence="2" type="ORF">CEXT_790631</name>
</gene>
<sequence length="252" mass="29147">MRENLQASTCSCRKMESFREDVTVTGLGVFKLERRIILAGLGAAISYELFARPIDGKRVSFFKTSQTANYSSAAGNIKRDAIRKLRYSESASRKIKTFIKEQAEMDAHFIKKELLPAFENPSPDEIESSEEEPTPKRERENKMNEICELIIGQNQCQKCKAFYRLMWKEGSRPKQRVSPFLPHMPRAKQKNVFKRLLMTFITIESNQHALGNVADMTVEEHELFLHLASLEQQVYERSRPKKKIIEEVSNLK</sequence>
<evidence type="ECO:0000313" key="3">
    <source>
        <dbReference type="Proteomes" id="UP001054945"/>
    </source>
</evidence>
<dbReference type="AlphaFoldDB" id="A0AAV4XD88"/>
<name>A0AAV4XD88_CAEEX</name>
<dbReference type="EMBL" id="BPLR01017554">
    <property type="protein sequence ID" value="GIY92559.1"/>
    <property type="molecule type" value="Genomic_DNA"/>
</dbReference>
<comment type="caution">
    <text evidence="2">The sequence shown here is derived from an EMBL/GenBank/DDBJ whole genome shotgun (WGS) entry which is preliminary data.</text>
</comment>
<organism evidence="2 3">
    <name type="scientific">Caerostris extrusa</name>
    <name type="common">Bark spider</name>
    <name type="synonym">Caerostris bankana</name>
    <dbReference type="NCBI Taxonomy" id="172846"/>
    <lineage>
        <taxon>Eukaryota</taxon>
        <taxon>Metazoa</taxon>
        <taxon>Ecdysozoa</taxon>
        <taxon>Arthropoda</taxon>
        <taxon>Chelicerata</taxon>
        <taxon>Arachnida</taxon>
        <taxon>Araneae</taxon>
        <taxon>Araneomorphae</taxon>
        <taxon>Entelegynae</taxon>
        <taxon>Araneoidea</taxon>
        <taxon>Araneidae</taxon>
        <taxon>Caerostris</taxon>
    </lineage>
</organism>
<accession>A0AAV4XD88</accession>
<feature type="region of interest" description="Disordered" evidence="1">
    <location>
        <begin position="119"/>
        <end position="139"/>
    </location>
</feature>